<gene>
    <name evidence="3" type="ORF">ASIM_LOCUS11017</name>
</gene>
<accession>A0A0M3JTT2</accession>
<keyword evidence="2" id="KW-1133">Transmembrane helix</keyword>
<feature type="transmembrane region" description="Helical" evidence="2">
    <location>
        <begin position="344"/>
        <end position="366"/>
    </location>
</feature>
<feature type="transmembrane region" description="Helical" evidence="2">
    <location>
        <begin position="132"/>
        <end position="151"/>
    </location>
</feature>
<feature type="transmembrane region" description="Helical" evidence="2">
    <location>
        <begin position="193"/>
        <end position="210"/>
    </location>
</feature>
<evidence type="ECO:0000256" key="1">
    <source>
        <dbReference type="SAM" id="MobiDB-lite"/>
    </source>
</evidence>
<sequence length="418" mass="45850">MGKESRAIVVPKSSGYETIETNCPIIEPPAALSAVKHSTLREILISSIVMLCVAFSWAFSTQFSKSALNLNKSHFYAPLVMVWFSTNFMSTCYPVYMVYVVISKGLKSDAIQAAHDEASKVYGRQGLTFTSYVLRTSLFLFFWTGANYSYSQSLGNISASATATIMSSNAAMVCVLGWIILRDKFVPFRGTALNLQLISIAAAVAGVMTISMDKEFVANATGICLAILSAIMAAFYKVFFKRVIGDATLGQVSMFMSGLGLMNMFVNIIPVLALTLTATETLQWNMVPWLPIIGAALLNLMFNFLTNFGIALLHPLVISIGMLFGIPISAAIDVLFRGMRVTQFFLIGSCLILLSCVVIAIPPYLFNACMNKLHCKKRTNKTSPEDDIRTSPKQEPIKKPPSTEIIEVSSEEGNIQRY</sequence>
<feature type="transmembrane region" description="Helical" evidence="2">
    <location>
        <begin position="157"/>
        <end position="181"/>
    </location>
</feature>
<dbReference type="PANTHER" id="PTHR19346">
    <property type="entry name" value="SUGAR PHOSPHATE TRANSPORTER DOMAIN-CONTAINING PROTEIN"/>
    <property type="match status" value="1"/>
</dbReference>
<feature type="transmembrane region" description="Helical" evidence="2">
    <location>
        <begin position="312"/>
        <end position="332"/>
    </location>
</feature>
<dbReference type="OrthoDB" id="10062838at2759"/>
<dbReference type="WBParaSite" id="ASIM_0001145901-mRNA-1">
    <property type="protein sequence ID" value="ASIM_0001145901-mRNA-1"/>
    <property type="gene ID" value="ASIM_0001145901"/>
</dbReference>
<dbReference type="Proteomes" id="UP000267096">
    <property type="component" value="Unassembled WGS sequence"/>
</dbReference>
<keyword evidence="2" id="KW-0812">Transmembrane</keyword>
<evidence type="ECO:0000256" key="2">
    <source>
        <dbReference type="SAM" id="Phobius"/>
    </source>
</evidence>
<proteinExistence type="predicted"/>
<keyword evidence="2" id="KW-0472">Membrane</keyword>
<dbReference type="AlphaFoldDB" id="A0A0M3JTT2"/>
<evidence type="ECO:0000313" key="4">
    <source>
        <dbReference type="Proteomes" id="UP000267096"/>
    </source>
</evidence>
<feature type="region of interest" description="Disordered" evidence="1">
    <location>
        <begin position="379"/>
        <end position="404"/>
    </location>
</feature>
<feature type="transmembrane region" description="Helical" evidence="2">
    <location>
        <begin position="216"/>
        <end position="240"/>
    </location>
</feature>
<dbReference type="InterPro" id="IPR026505">
    <property type="entry name" value="Solute_c_fam_35_mem_F3/F4"/>
</dbReference>
<organism evidence="5">
    <name type="scientific">Anisakis simplex</name>
    <name type="common">Herring worm</name>
    <dbReference type="NCBI Taxonomy" id="6269"/>
    <lineage>
        <taxon>Eukaryota</taxon>
        <taxon>Metazoa</taxon>
        <taxon>Ecdysozoa</taxon>
        <taxon>Nematoda</taxon>
        <taxon>Chromadorea</taxon>
        <taxon>Rhabditida</taxon>
        <taxon>Spirurina</taxon>
        <taxon>Ascaridomorpha</taxon>
        <taxon>Ascaridoidea</taxon>
        <taxon>Anisakidae</taxon>
        <taxon>Anisakis</taxon>
        <taxon>Anisakis simplex complex</taxon>
    </lineage>
</organism>
<evidence type="ECO:0000313" key="3">
    <source>
        <dbReference type="EMBL" id="VDK44164.1"/>
    </source>
</evidence>
<keyword evidence="4" id="KW-1185">Reference proteome</keyword>
<dbReference type="EMBL" id="UYRR01031034">
    <property type="protein sequence ID" value="VDK44164.1"/>
    <property type="molecule type" value="Genomic_DNA"/>
</dbReference>
<name>A0A0M3JTT2_ANISI</name>
<reference evidence="3 4" key="2">
    <citation type="submission" date="2018-11" db="EMBL/GenBank/DDBJ databases">
        <authorList>
            <consortium name="Pathogen Informatics"/>
        </authorList>
    </citation>
    <scope>NUCLEOTIDE SEQUENCE [LARGE SCALE GENOMIC DNA]</scope>
</reference>
<feature type="transmembrane region" description="Helical" evidence="2">
    <location>
        <begin position="43"/>
        <end position="60"/>
    </location>
</feature>
<reference evidence="5" key="1">
    <citation type="submission" date="2017-02" db="UniProtKB">
        <authorList>
            <consortium name="WormBaseParasite"/>
        </authorList>
    </citation>
    <scope>IDENTIFICATION</scope>
</reference>
<feature type="transmembrane region" description="Helical" evidence="2">
    <location>
        <begin position="286"/>
        <end position="305"/>
    </location>
</feature>
<feature type="transmembrane region" description="Helical" evidence="2">
    <location>
        <begin position="252"/>
        <end position="274"/>
    </location>
</feature>
<feature type="compositionally biased region" description="Basic and acidic residues" evidence="1">
    <location>
        <begin position="383"/>
        <end position="398"/>
    </location>
</feature>
<dbReference type="PANTHER" id="PTHR19346:SF4">
    <property type="entry name" value="SUGAR PHOSPHATE TRANSPORTER DOMAIN-CONTAINING PROTEIN"/>
    <property type="match status" value="1"/>
</dbReference>
<feature type="transmembrane region" description="Helical" evidence="2">
    <location>
        <begin position="80"/>
        <end position="102"/>
    </location>
</feature>
<evidence type="ECO:0000313" key="5">
    <source>
        <dbReference type="WBParaSite" id="ASIM_0001145901-mRNA-1"/>
    </source>
</evidence>
<protein>
    <submittedName>
        <fullName evidence="5">TPT domain-containing protein</fullName>
    </submittedName>
</protein>